<evidence type="ECO:0000256" key="3">
    <source>
        <dbReference type="ARBA" id="ARBA00022833"/>
    </source>
</evidence>
<feature type="region of interest" description="Disordered" evidence="5">
    <location>
        <begin position="1"/>
        <end position="163"/>
    </location>
</feature>
<evidence type="ECO:0000313" key="8">
    <source>
        <dbReference type="EMBL" id="CAE4620216.1"/>
    </source>
</evidence>
<dbReference type="Pfam" id="PF00642">
    <property type="entry name" value="zf-CCCH"/>
    <property type="match status" value="1"/>
</dbReference>
<dbReference type="Gene3D" id="3.30.40.10">
    <property type="entry name" value="Zinc/RING finger domain, C3HC4 (zinc finger)"/>
    <property type="match status" value="1"/>
</dbReference>
<evidence type="ECO:0000256" key="4">
    <source>
        <dbReference type="PROSITE-ProRule" id="PRU00723"/>
    </source>
</evidence>
<evidence type="ECO:0000256" key="5">
    <source>
        <dbReference type="SAM" id="MobiDB-lite"/>
    </source>
</evidence>
<dbReference type="InterPro" id="IPR013083">
    <property type="entry name" value="Znf_RING/FYVE/PHD"/>
</dbReference>
<dbReference type="PANTHER" id="PTHR12930">
    <property type="entry name" value="ZINC FINGER PROTEIN 183"/>
    <property type="match status" value="1"/>
</dbReference>
<dbReference type="InterPro" id="IPR000571">
    <property type="entry name" value="Znf_CCCH"/>
</dbReference>
<organism evidence="8">
    <name type="scientific">Ditylum brightwellii</name>
    <dbReference type="NCBI Taxonomy" id="49249"/>
    <lineage>
        <taxon>Eukaryota</taxon>
        <taxon>Sar</taxon>
        <taxon>Stramenopiles</taxon>
        <taxon>Ochrophyta</taxon>
        <taxon>Bacillariophyta</taxon>
        <taxon>Mediophyceae</taxon>
        <taxon>Lithodesmiophycidae</taxon>
        <taxon>Lithodesmiales</taxon>
        <taxon>Lithodesmiaceae</taxon>
        <taxon>Ditylum</taxon>
    </lineage>
</organism>
<feature type="domain" description="C3H1-type" evidence="7">
    <location>
        <begin position="191"/>
        <end position="219"/>
    </location>
</feature>
<dbReference type="SMART" id="SM00184">
    <property type="entry name" value="RING"/>
    <property type="match status" value="1"/>
</dbReference>
<feature type="zinc finger region" description="C3H1-type" evidence="4">
    <location>
        <begin position="191"/>
        <end position="219"/>
    </location>
</feature>
<gene>
    <name evidence="8" type="ORF">DBRI00130_LOCUS21730</name>
</gene>
<dbReference type="InterPro" id="IPR027370">
    <property type="entry name" value="Znf-RING_euk"/>
</dbReference>
<accession>A0A6U3WDL9</accession>
<dbReference type="PROSITE" id="PS00518">
    <property type="entry name" value="ZF_RING_1"/>
    <property type="match status" value="1"/>
</dbReference>
<evidence type="ECO:0000256" key="2">
    <source>
        <dbReference type="ARBA" id="ARBA00022771"/>
    </source>
</evidence>
<reference evidence="8" key="1">
    <citation type="submission" date="2021-01" db="EMBL/GenBank/DDBJ databases">
        <authorList>
            <person name="Corre E."/>
            <person name="Pelletier E."/>
            <person name="Niang G."/>
            <person name="Scheremetjew M."/>
            <person name="Finn R."/>
            <person name="Kale V."/>
            <person name="Holt S."/>
            <person name="Cochrane G."/>
            <person name="Meng A."/>
            <person name="Brown T."/>
            <person name="Cohen L."/>
        </authorList>
    </citation>
    <scope>NUCLEOTIDE SEQUENCE</scope>
    <source>
        <strain evidence="8">GSO104</strain>
    </source>
</reference>
<dbReference type="PROSITE" id="PS50103">
    <property type="entry name" value="ZF_C3H1"/>
    <property type="match status" value="1"/>
</dbReference>
<dbReference type="CDD" id="cd16539">
    <property type="entry name" value="RING-HC_RNF113A_B"/>
    <property type="match status" value="1"/>
</dbReference>
<protein>
    <recommendedName>
        <fullName evidence="9">RING-type E3 ubiquitin transferase</fullName>
    </recommendedName>
</protein>
<evidence type="ECO:0000256" key="1">
    <source>
        <dbReference type="ARBA" id="ARBA00022723"/>
    </source>
</evidence>
<evidence type="ECO:0008006" key="9">
    <source>
        <dbReference type="Google" id="ProtNLM"/>
    </source>
</evidence>
<keyword evidence="1 4" id="KW-0479">Metal-binding</keyword>
<dbReference type="GO" id="GO:0005684">
    <property type="term" value="C:U2-type spliceosomal complex"/>
    <property type="evidence" value="ECO:0007669"/>
    <property type="project" value="TreeGrafter"/>
</dbReference>
<dbReference type="PROSITE" id="PS50089">
    <property type="entry name" value="ZF_RING_2"/>
    <property type="match status" value="1"/>
</dbReference>
<feature type="compositionally biased region" description="Basic residues" evidence="5">
    <location>
        <begin position="36"/>
        <end position="45"/>
    </location>
</feature>
<keyword evidence="3 4" id="KW-0862">Zinc</keyword>
<dbReference type="Pfam" id="PF13445">
    <property type="entry name" value="zf-RING_UBOX"/>
    <property type="match status" value="1"/>
</dbReference>
<dbReference type="InterPro" id="IPR039971">
    <property type="entry name" value="CWC24-like"/>
</dbReference>
<dbReference type="InterPro" id="IPR017907">
    <property type="entry name" value="Znf_RING_CS"/>
</dbReference>
<dbReference type="GO" id="GO:0008270">
    <property type="term" value="F:zinc ion binding"/>
    <property type="evidence" value="ECO:0007669"/>
    <property type="project" value="UniProtKB-KW"/>
</dbReference>
<name>A0A6U3WDL9_9STRA</name>
<sequence length="364" mass="40242">MFRKPKKSSKASFRKRGKIEISTTSDDDDDEEKKNRSIGRKTYRKRTNDNDKDDSSDDGGGAGGGNTSALLEQIRKDRTSNSKKRRLGGGVSDDDEAEDQTAKKGVMQQYKSSDHRMTAAEMATRAAEYHPTEITPGASTTTGQDEKSENSTHENSDGKIYRGAAAGTTRNKFLAGPMKAPTFVRTTCRFDYQPDICKDYKDTGFCGYGDTCIYLHDRGDTLTGWQLEKQWEDQKKKEREEKEKEMDRFLKQANASASGDGEIDGESFAMVDDGIPFACHICRGPFMDPVVTSCGHYFCEKCIMERVRGASSAAEAADMQACPICGKGTNGVFNYPTKLVAKKRRALGRDGTWEDFANAARGGK</sequence>
<dbReference type="EMBL" id="HBNS01027638">
    <property type="protein sequence ID" value="CAE4620216.1"/>
    <property type="molecule type" value="Transcribed_RNA"/>
</dbReference>
<dbReference type="GO" id="GO:0034247">
    <property type="term" value="P:snoRNA splicing"/>
    <property type="evidence" value="ECO:0007669"/>
    <property type="project" value="TreeGrafter"/>
</dbReference>
<evidence type="ECO:0000259" key="7">
    <source>
        <dbReference type="PROSITE" id="PS50103"/>
    </source>
</evidence>
<evidence type="ECO:0000259" key="6">
    <source>
        <dbReference type="PROSITE" id="PS50089"/>
    </source>
</evidence>
<dbReference type="PANTHER" id="PTHR12930:SF0">
    <property type="entry name" value="RING FINGER PROTEIN 113B"/>
    <property type="match status" value="1"/>
</dbReference>
<feature type="compositionally biased region" description="Basic and acidic residues" evidence="5">
    <location>
        <begin position="144"/>
        <end position="160"/>
    </location>
</feature>
<dbReference type="SUPFAM" id="SSF57850">
    <property type="entry name" value="RING/U-box"/>
    <property type="match status" value="1"/>
</dbReference>
<dbReference type="InterPro" id="IPR001841">
    <property type="entry name" value="Znf_RING"/>
</dbReference>
<dbReference type="SUPFAM" id="SSF90229">
    <property type="entry name" value="CCCH zinc finger"/>
    <property type="match status" value="1"/>
</dbReference>
<dbReference type="InterPro" id="IPR036855">
    <property type="entry name" value="Znf_CCCH_sf"/>
</dbReference>
<proteinExistence type="predicted"/>
<feature type="domain" description="RING-type" evidence="6">
    <location>
        <begin position="279"/>
        <end position="325"/>
    </location>
</feature>
<feature type="compositionally biased region" description="Basic residues" evidence="5">
    <location>
        <begin position="1"/>
        <end position="17"/>
    </location>
</feature>
<dbReference type="AlphaFoldDB" id="A0A6U3WDL9"/>
<dbReference type="SMART" id="SM00356">
    <property type="entry name" value="ZnF_C3H1"/>
    <property type="match status" value="1"/>
</dbReference>
<keyword evidence="2 4" id="KW-0863">Zinc-finger</keyword>